<feature type="active site" description="Pros-phosphohistidine intermediate" evidence="7">
    <location>
        <position position="152"/>
    </location>
</feature>
<dbReference type="GO" id="GO:0004550">
    <property type="term" value="F:nucleoside diphosphate kinase activity"/>
    <property type="evidence" value="ECO:0007669"/>
    <property type="project" value="InterPro"/>
</dbReference>
<evidence type="ECO:0000256" key="8">
    <source>
        <dbReference type="RuleBase" id="RU004011"/>
    </source>
</evidence>
<keyword evidence="5" id="KW-0418">Kinase</keyword>
<dbReference type="PANTHER" id="PTHR46161:SF3">
    <property type="entry name" value="NUCLEOSIDE DIPHOSPHATE KINASE DDB_G0292928-RELATED"/>
    <property type="match status" value="1"/>
</dbReference>
<dbReference type="GO" id="GO:0005524">
    <property type="term" value="F:ATP binding"/>
    <property type="evidence" value="ECO:0007669"/>
    <property type="project" value="UniProtKB-KW"/>
</dbReference>
<name>A0A9W8CT26_9FUNG</name>
<evidence type="ECO:0000256" key="4">
    <source>
        <dbReference type="ARBA" id="ARBA00022741"/>
    </source>
</evidence>
<dbReference type="EMBL" id="JANBOJ010000075">
    <property type="protein sequence ID" value="KAJ1723236.1"/>
    <property type="molecule type" value="Genomic_DNA"/>
</dbReference>
<dbReference type="GO" id="GO:0006183">
    <property type="term" value="P:GTP biosynthetic process"/>
    <property type="evidence" value="ECO:0007669"/>
    <property type="project" value="InterPro"/>
</dbReference>
<dbReference type="PRINTS" id="PR01243">
    <property type="entry name" value="NUCDPKINASE"/>
</dbReference>
<keyword evidence="11" id="KW-1185">Reference proteome</keyword>
<evidence type="ECO:0000256" key="7">
    <source>
        <dbReference type="PROSITE-ProRule" id="PRU00706"/>
    </source>
</evidence>
<proteinExistence type="inferred from homology"/>
<feature type="binding site" evidence="7">
    <location>
        <position position="139"/>
    </location>
    <ligand>
        <name>ATP</name>
        <dbReference type="ChEBI" id="CHEBI:30616"/>
    </ligand>
</feature>
<dbReference type="SMART" id="SM00562">
    <property type="entry name" value="NDK"/>
    <property type="match status" value="1"/>
</dbReference>
<dbReference type="AlphaFoldDB" id="A0A9W8CT26"/>
<keyword evidence="3" id="KW-0808">Transferase</keyword>
<comment type="similarity">
    <text evidence="1 7 8">Belongs to the NDK family.</text>
</comment>
<comment type="caution">
    <text evidence="10">The sequence shown here is derived from an EMBL/GenBank/DDBJ whole genome shotgun (WGS) entry which is preliminary data.</text>
</comment>
<reference evidence="10" key="1">
    <citation type="submission" date="2022-07" db="EMBL/GenBank/DDBJ databases">
        <title>Phylogenomic reconstructions and comparative analyses of Kickxellomycotina fungi.</title>
        <authorList>
            <person name="Reynolds N.K."/>
            <person name="Stajich J.E."/>
            <person name="Barry K."/>
            <person name="Grigoriev I.V."/>
            <person name="Crous P."/>
            <person name="Smith M.E."/>
        </authorList>
    </citation>
    <scope>NUCLEOTIDE SEQUENCE</scope>
    <source>
        <strain evidence="10">NBRC 32514</strain>
    </source>
</reference>
<dbReference type="PROSITE" id="PS51374">
    <property type="entry name" value="NDPK_LIKE"/>
    <property type="match status" value="1"/>
</dbReference>
<gene>
    <name evidence="10" type="ORF">LPJ53_002401</name>
</gene>
<feature type="binding site" evidence="7">
    <location>
        <position position="119"/>
    </location>
    <ligand>
        <name>ATP</name>
        <dbReference type="ChEBI" id="CHEBI:30616"/>
    </ligand>
</feature>
<sequence>MVLGQRPAVTTAMRHARRSYVIPASAQTSDDSPDEATLAILKPDLLANPFTVASILDEIHSHNITISRRKQVHWTWAQAGEFYSEHRERFFYQRLLGYMTSGPILALELRAPQVIARWRQLIGSTHPARMRINNPTCLRAKWGLTDTRNSFHGSDSSESAAREIAFVFSSLKT</sequence>
<feature type="binding site" evidence="7">
    <location>
        <position position="125"/>
    </location>
    <ligand>
        <name>ATP</name>
        <dbReference type="ChEBI" id="CHEBI:30616"/>
    </ligand>
</feature>
<evidence type="ECO:0000256" key="3">
    <source>
        <dbReference type="ARBA" id="ARBA00022679"/>
    </source>
</evidence>
<dbReference type="InterPro" id="IPR034907">
    <property type="entry name" value="NDK-like_dom"/>
</dbReference>
<dbReference type="GO" id="GO:0006241">
    <property type="term" value="P:CTP biosynthetic process"/>
    <property type="evidence" value="ECO:0007669"/>
    <property type="project" value="InterPro"/>
</dbReference>
<dbReference type="OrthoDB" id="2162449at2759"/>
<evidence type="ECO:0000259" key="9">
    <source>
        <dbReference type="SMART" id="SM00562"/>
    </source>
</evidence>
<organism evidence="10 11">
    <name type="scientific">Coemansia erecta</name>
    <dbReference type="NCBI Taxonomy" id="147472"/>
    <lineage>
        <taxon>Eukaryota</taxon>
        <taxon>Fungi</taxon>
        <taxon>Fungi incertae sedis</taxon>
        <taxon>Zoopagomycota</taxon>
        <taxon>Kickxellomycotina</taxon>
        <taxon>Kickxellomycetes</taxon>
        <taxon>Kickxellales</taxon>
        <taxon>Kickxellaceae</taxon>
        <taxon>Coemansia</taxon>
    </lineage>
</organism>
<dbReference type="Proteomes" id="UP001149813">
    <property type="component" value="Unassembled WGS sequence"/>
</dbReference>
<dbReference type="Gene3D" id="3.30.70.141">
    <property type="entry name" value="Nucleoside diphosphate kinase-like domain"/>
    <property type="match status" value="1"/>
</dbReference>
<feature type="binding site" evidence="7">
    <location>
        <position position="91"/>
    </location>
    <ligand>
        <name>ATP</name>
        <dbReference type="ChEBI" id="CHEBI:30616"/>
    </ligand>
</feature>
<evidence type="ECO:0000256" key="5">
    <source>
        <dbReference type="ARBA" id="ARBA00022777"/>
    </source>
</evidence>
<feature type="binding site" evidence="7">
    <location>
        <position position="42"/>
    </location>
    <ligand>
        <name>ATP</name>
        <dbReference type="ChEBI" id="CHEBI:30616"/>
    </ligand>
</feature>
<accession>A0A9W8CT26</accession>
<evidence type="ECO:0000256" key="6">
    <source>
        <dbReference type="ARBA" id="ARBA00022840"/>
    </source>
</evidence>
<keyword evidence="6" id="KW-0067">ATP-binding</keyword>
<feature type="binding site" evidence="7">
    <location>
        <position position="149"/>
    </location>
    <ligand>
        <name>ATP</name>
        <dbReference type="ChEBI" id="CHEBI:30616"/>
    </ligand>
</feature>
<dbReference type="SUPFAM" id="SSF54919">
    <property type="entry name" value="Nucleoside diphosphate kinase, NDK"/>
    <property type="match status" value="1"/>
</dbReference>
<feature type="domain" description="Nucleoside diphosphate kinase-like" evidence="9">
    <location>
        <begin position="34"/>
        <end position="171"/>
    </location>
</feature>
<evidence type="ECO:0000313" key="10">
    <source>
        <dbReference type="EMBL" id="KAJ1723236.1"/>
    </source>
</evidence>
<dbReference type="Pfam" id="PF00334">
    <property type="entry name" value="NDK"/>
    <property type="match status" value="1"/>
</dbReference>
<dbReference type="InterPro" id="IPR001564">
    <property type="entry name" value="Nucleoside_diP_kinase"/>
</dbReference>
<protein>
    <recommendedName>
        <fullName evidence="2">Nucleoside diphosphate kinase</fullName>
    </recommendedName>
</protein>
<evidence type="ECO:0000256" key="1">
    <source>
        <dbReference type="ARBA" id="ARBA00008142"/>
    </source>
</evidence>
<dbReference type="InterPro" id="IPR036850">
    <property type="entry name" value="NDK-like_dom_sf"/>
</dbReference>
<keyword evidence="4" id="KW-0547">Nucleotide-binding</keyword>
<evidence type="ECO:0000256" key="2">
    <source>
        <dbReference type="ARBA" id="ARBA00017632"/>
    </source>
</evidence>
<dbReference type="PANTHER" id="PTHR46161">
    <property type="entry name" value="NUCLEOSIDE DIPHOSPHATE KINASE"/>
    <property type="match status" value="1"/>
</dbReference>
<dbReference type="GO" id="GO:0006228">
    <property type="term" value="P:UTP biosynthetic process"/>
    <property type="evidence" value="ECO:0007669"/>
    <property type="project" value="InterPro"/>
</dbReference>
<evidence type="ECO:0000313" key="11">
    <source>
        <dbReference type="Proteomes" id="UP001149813"/>
    </source>
</evidence>